<keyword evidence="5" id="KW-0808">Transferase</keyword>
<evidence type="ECO:0000256" key="1">
    <source>
        <dbReference type="ARBA" id="ARBA00004496"/>
    </source>
</evidence>
<dbReference type="NCBIfam" id="TIGR00057">
    <property type="entry name" value="L-threonylcarbamoyladenylate synthase"/>
    <property type="match status" value="1"/>
</dbReference>
<dbReference type="GO" id="GO:0000049">
    <property type="term" value="F:tRNA binding"/>
    <property type="evidence" value="ECO:0007669"/>
    <property type="project" value="TreeGrafter"/>
</dbReference>
<evidence type="ECO:0000256" key="9">
    <source>
        <dbReference type="ARBA" id="ARBA00022840"/>
    </source>
</evidence>
<dbReference type="GO" id="GO:0005737">
    <property type="term" value="C:cytoplasm"/>
    <property type="evidence" value="ECO:0007669"/>
    <property type="project" value="UniProtKB-SubCell"/>
</dbReference>
<keyword evidence="8" id="KW-0547">Nucleotide-binding</keyword>
<dbReference type="GO" id="GO:0003725">
    <property type="term" value="F:double-stranded RNA binding"/>
    <property type="evidence" value="ECO:0007669"/>
    <property type="project" value="InterPro"/>
</dbReference>
<dbReference type="SUPFAM" id="SSF55821">
    <property type="entry name" value="YrdC/RibB"/>
    <property type="match status" value="1"/>
</dbReference>
<evidence type="ECO:0000256" key="6">
    <source>
        <dbReference type="ARBA" id="ARBA00022694"/>
    </source>
</evidence>
<evidence type="ECO:0000256" key="10">
    <source>
        <dbReference type="ARBA" id="ARBA00029774"/>
    </source>
</evidence>
<reference evidence="13" key="1">
    <citation type="submission" date="2018-05" db="EMBL/GenBank/DDBJ databases">
        <authorList>
            <person name="Lanie J.A."/>
            <person name="Ng W.-L."/>
            <person name="Kazmierczak K.M."/>
            <person name="Andrzejewski T.M."/>
            <person name="Davidsen T.M."/>
            <person name="Wayne K.J."/>
            <person name="Tettelin H."/>
            <person name="Glass J.I."/>
            <person name="Rusch D."/>
            <person name="Podicherti R."/>
            <person name="Tsui H.-C.T."/>
            <person name="Winkler M.E."/>
        </authorList>
    </citation>
    <scope>NUCLEOTIDE SEQUENCE</scope>
</reference>
<dbReference type="PROSITE" id="PS51163">
    <property type="entry name" value="YRDC"/>
    <property type="match status" value="1"/>
</dbReference>
<dbReference type="InterPro" id="IPR017945">
    <property type="entry name" value="DHBP_synth_RibB-like_a/b_dom"/>
</dbReference>
<organism evidence="13">
    <name type="scientific">marine metagenome</name>
    <dbReference type="NCBI Taxonomy" id="408172"/>
    <lineage>
        <taxon>unclassified sequences</taxon>
        <taxon>metagenomes</taxon>
        <taxon>ecological metagenomes</taxon>
    </lineage>
</organism>
<dbReference type="Pfam" id="PF01300">
    <property type="entry name" value="Sua5_yciO_yrdC"/>
    <property type="match status" value="1"/>
</dbReference>
<dbReference type="PANTHER" id="PTHR17490">
    <property type="entry name" value="SUA5"/>
    <property type="match status" value="1"/>
</dbReference>
<dbReference type="GO" id="GO:0061710">
    <property type="term" value="F:L-threonylcarbamoyladenylate synthase"/>
    <property type="evidence" value="ECO:0007669"/>
    <property type="project" value="UniProtKB-EC"/>
</dbReference>
<dbReference type="GO" id="GO:0006450">
    <property type="term" value="P:regulation of translational fidelity"/>
    <property type="evidence" value="ECO:0007669"/>
    <property type="project" value="TreeGrafter"/>
</dbReference>
<gene>
    <name evidence="13" type="ORF">METZ01_LOCUS312575</name>
</gene>
<dbReference type="EC" id="2.7.7.87" evidence="3"/>
<keyword evidence="9" id="KW-0067">ATP-binding</keyword>
<accession>A0A382NJE8</accession>
<evidence type="ECO:0000256" key="3">
    <source>
        <dbReference type="ARBA" id="ARBA00012584"/>
    </source>
</evidence>
<feature type="domain" description="YrdC-like" evidence="12">
    <location>
        <begin position="8"/>
        <end position="195"/>
    </location>
</feature>
<dbReference type="InterPro" id="IPR006070">
    <property type="entry name" value="Sua5-like_dom"/>
</dbReference>
<evidence type="ECO:0000256" key="2">
    <source>
        <dbReference type="ARBA" id="ARBA00007663"/>
    </source>
</evidence>
<sequence>MKTKKNKKILIAETISDLLDEKVCIIPTDTYFALSVIADSEHAISKLFSIKKRDADKPIPLLISSLNNIENFCNIHNEILNKLSNYFWPGPLTIVLPLTGTLPNSLNNNSGFIGVRVPNHMFTLELIKKLNKPLTGTSANISGFPPSKDINVIKTLFQNDVERIIDIKCGAEELSSTVIKIDNNEELTVLREGPISADDIFKVINK</sequence>
<dbReference type="Gene3D" id="3.90.870.10">
    <property type="entry name" value="DHBP synthase"/>
    <property type="match status" value="1"/>
</dbReference>
<evidence type="ECO:0000256" key="11">
    <source>
        <dbReference type="ARBA" id="ARBA00048366"/>
    </source>
</evidence>
<dbReference type="PANTHER" id="PTHR17490:SF16">
    <property type="entry name" value="THREONYLCARBAMOYL-AMP SYNTHASE"/>
    <property type="match status" value="1"/>
</dbReference>
<dbReference type="GO" id="GO:0005524">
    <property type="term" value="F:ATP binding"/>
    <property type="evidence" value="ECO:0007669"/>
    <property type="project" value="UniProtKB-KW"/>
</dbReference>
<protein>
    <recommendedName>
        <fullName evidence="10">L-threonylcarbamoyladenylate synthase</fullName>
        <ecNumber evidence="3">2.7.7.87</ecNumber>
    </recommendedName>
    <alternativeName>
        <fullName evidence="10">L-threonylcarbamoyladenylate synthase</fullName>
    </alternativeName>
</protein>
<evidence type="ECO:0000259" key="12">
    <source>
        <dbReference type="PROSITE" id="PS51163"/>
    </source>
</evidence>
<keyword evidence="7" id="KW-0548">Nucleotidyltransferase</keyword>
<comment type="similarity">
    <text evidence="2">Belongs to the SUA5 family.</text>
</comment>
<evidence type="ECO:0000256" key="7">
    <source>
        <dbReference type="ARBA" id="ARBA00022695"/>
    </source>
</evidence>
<dbReference type="GO" id="GO:0008033">
    <property type="term" value="P:tRNA processing"/>
    <property type="evidence" value="ECO:0007669"/>
    <property type="project" value="UniProtKB-KW"/>
</dbReference>
<dbReference type="AlphaFoldDB" id="A0A382NJE8"/>
<dbReference type="EMBL" id="UINC01100009">
    <property type="protein sequence ID" value="SVC59721.1"/>
    <property type="molecule type" value="Genomic_DNA"/>
</dbReference>
<evidence type="ECO:0000256" key="5">
    <source>
        <dbReference type="ARBA" id="ARBA00022679"/>
    </source>
</evidence>
<name>A0A382NJE8_9ZZZZ</name>
<comment type="catalytic activity">
    <reaction evidence="11">
        <text>L-threonine + hydrogencarbonate + ATP = L-threonylcarbamoyladenylate + diphosphate + H2O</text>
        <dbReference type="Rhea" id="RHEA:36407"/>
        <dbReference type="ChEBI" id="CHEBI:15377"/>
        <dbReference type="ChEBI" id="CHEBI:17544"/>
        <dbReference type="ChEBI" id="CHEBI:30616"/>
        <dbReference type="ChEBI" id="CHEBI:33019"/>
        <dbReference type="ChEBI" id="CHEBI:57926"/>
        <dbReference type="ChEBI" id="CHEBI:73682"/>
        <dbReference type="EC" id="2.7.7.87"/>
    </reaction>
</comment>
<dbReference type="InterPro" id="IPR050156">
    <property type="entry name" value="TC-AMP_synthase_SUA5"/>
</dbReference>
<evidence type="ECO:0000256" key="8">
    <source>
        <dbReference type="ARBA" id="ARBA00022741"/>
    </source>
</evidence>
<evidence type="ECO:0000313" key="13">
    <source>
        <dbReference type="EMBL" id="SVC59721.1"/>
    </source>
</evidence>
<comment type="subcellular location">
    <subcellularLocation>
        <location evidence="1">Cytoplasm</location>
    </subcellularLocation>
</comment>
<evidence type="ECO:0000256" key="4">
    <source>
        <dbReference type="ARBA" id="ARBA00022490"/>
    </source>
</evidence>
<keyword evidence="6" id="KW-0819">tRNA processing</keyword>
<proteinExistence type="inferred from homology"/>
<keyword evidence="4" id="KW-0963">Cytoplasm</keyword>